<dbReference type="InterPro" id="IPR051601">
    <property type="entry name" value="Serine_prot/Carboxylest_S33"/>
</dbReference>
<dbReference type="PANTHER" id="PTHR43248:SF2">
    <property type="entry name" value="PROLYL AMINOPEPTIDASE"/>
    <property type="match status" value="1"/>
</dbReference>
<dbReference type="EMBL" id="FORA01000001">
    <property type="protein sequence ID" value="SFI31670.1"/>
    <property type="molecule type" value="Genomic_DNA"/>
</dbReference>
<evidence type="ECO:0000256" key="3">
    <source>
        <dbReference type="SAM" id="Phobius"/>
    </source>
</evidence>
<dbReference type="InterPro" id="IPR002410">
    <property type="entry name" value="Peptidase_S33"/>
</dbReference>
<dbReference type="SUPFAM" id="SSF53474">
    <property type="entry name" value="alpha/beta-Hydrolases"/>
    <property type="match status" value="1"/>
</dbReference>
<dbReference type="Pfam" id="PF00561">
    <property type="entry name" value="Abhydrolase_1"/>
    <property type="match status" value="1"/>
</dbReference>
<feature type="domain" description="AB hydrolase-1" evidence="4">
    <location>
        <begin position="84"/>
        <end position="228"/>
    </location>
</feature>
<name>A0A1I3H7W7_9RHOB</name>
<dbReference type="Proteomes" id="UP000199110">
    <property type="component" value="Unassembled WGS sequence"/>
</dbReference>
<keyword evidence="2" id="KW-0378">Hydrolase</keyword>
<sequence length="462" mass="50506">MDPEIPSSRPRQSLRRIMVTAGIVLLVILIGGLIWLVAISAGRSAPLRDEAGQIIPGSLSDRVTVDIGGIPQTMIIQSVDPANPVLLFLHGGPGMTEFFMELEYPTGLEQHFTMVWWEQRGAGMSFSADIPPETMTMERMIADTVEVADYLRTRFGQDRIVLLGHSWGSYLGVQVAAAAPDRFLAYVGMAQIALQLRSEVMAHDALLDTYRARGDTAMVRRLEASPVSMEAGTSPEWMQLRDTAMHRAGAGHTHDMTSVITGIFLPMWRVRAYTLMDKINVRRGKIWSRPFFWDRLLRDNLSARRCKVKAETDGNRTLDDHAVTLSRRTSACNDGDPVGHAVARGRCRHRVEWAAQTGAMRWAIAIAAALLAMGQAVANAQAGPDAVGPSLREIATARMARDGVAGTVIVLLQHGRLLRTVAFGTADPATGRVMGENIPFPVEPLSKPVTAWAAIHRPATPV</sequence>
<keyword evidence="3" id="KW-0812">Transmembrane</keyword>
<evidence type="ECO:0000259" key="4">
    <source>
        <dbReference type="Pfam" id="PF00561"/>
    </source>
</evidence>
<dbReference type="GO" id="GO:0006508">
    <property type="term" value="P:proteolysis"/>
    <property type="evidence" value="ECO:0007669"/>
    <property type="project" value="InterPro"/>
</dbReference>
<dbReference type="SUPFAM" id="SSF56601">
    <property type="entry name" value="beta-lactamase/transpeptidase-like"/>
    <property type="match status" value="1"/>
</dbReference>
<dbReference type="InterPro" id="IPR000073">
    <property type="entry name" value="AB_hydrolase_1"/>
</dbReference>
<dbReference type="AlphaFoldDB" id="A0A1I3H7W7"/>
<dbReference type="InterPro" id="IPR012338">
    <property type="entry name" value="Beta-lactam/transpept-like"/>
</dbReference>
<dbReference type="OrthoDB" id="9796770at2"/>
<keyword evidence="3" id="KW-0472">Membrane</keyword>
<dbReference type="Gene3D" id="3.40.50.1820">
    <property type="entry name" value="alpha/beta hydrolase"/>
    <property type="match status" value="1"/>
</dbReference>
<dbReference type="InterPro" id="IPR029058">
    <property type="entry name" value="AB_hydrolase_fold"/>
</dbReference>
<protein>
    <submittedName>
        <fullName evidence="5">Pimeloyl-ACP methyl ester carboxylesterase</fullName>
    </submittedName>
</protein>
<dbReference type="PANTHER" id="PTHR43248">
    <property type="entry name" value="2-SUCCINYL-6-HYDROXY-2,4-CYCLOHEXADIENE-1-CARBOXYLATE SYNTHASE"/>
    <property type="match status" value="1"/>
</dbReference>
<organism evidence="5 6">
    <name type="scientific">Jannaschia pohangensis</name>
    <dbReference type="NCBI Taxonomy" id="390807"/>
    <lineage>
        <taxon>Bacteria</taxon>
        <taxon>Pseudomonadati</taxon>
        <taxon>Pseudomonadota</taxon>
        <taxon>Alphaproteobacteria</taxon>
        <taxon>Rhodobacterales</taxon>
        <taxon>Roseobacteraceae</taxon>
        <taxon>Jannaschia</taxon>
    </lineage>
</organism>
<accession>A0A1I3H7W7</accession>
<dbReference type="STRING" id="390807.SAMN04488095_0482"/>
<keyword evidence="3" id="KW-1133">Transmembrane helix</keyword>
<gene>
    <name evidence="5" type="ORF">SAMN04488095_0482</name>
</gene>
<comment type="similarity">
    <text evidence="1">Belongs to the peptidase S33 family.</text>
</comment>
<proteinExistence type="inferred from homology"/>
<evidence type="ECO:0000256" key="1">
    <source>
        <dbReference type="ARBA" id="ARBA00010088"/>
    </source>
</evidence>
<reference evidence="5 6" key="1">
    <citation type="submission" date="2016-10" db="EMBL/GenBank/DDBJ databases">
        <authorList>
            <person name="de Groot N.N."/>
        </authorList>
    </citation>
    <scope>NUCLEOTIDE SEQUENCE [LARGE SCALE GENOMIC DNA]</scope>
    <source>
        <strain evidence="5 6">DSM 19073</strain>
    </source>
</reference>
<keyword evidence="6" id="KW-1185">Reference proteome</keyword>
<dbReference type="GO" id="GO:0008233">
    <property type="term" value="F:peptidase activity"/>
    <property type="evidence" value="ECO:0007669"/>
    <property type="project" value="InterPro"/>
</dbReference>
<dbReference type="Gene3D" id="3.40.710.10">
    <property type="entry name" value="DD-peptidase/beta-lactamase superfamily"/>
    <property type="match status" value="1"/>
</dbReference>
<dbReference type="PRINTS" id="PR00793">
    <property type="entry name" value="PROAMNOPTASE"/>
</dbReference>
<evidence type="ECO:0000256" key="2">
    <source>
        <dbReference type="ARBA" id="ARBA00022801"/>
    </source>
</evidence>
<evidence type="ECO:0000313" key="5">
    <source>
        <dbReference type="EMBL" id="SFI31670.1"/>
    </source>
</evidence>
<evidence type="ECO:0000313" key="6">
    <source>
        <dbReference type="Proteomes" id="UP000199110"/>
    </source>
</evidence>
<feature type="transmembrane region" description="Helical" evidence="3">
    <location>
        <begin position="17"/>
        <end position="38"/>
    </location>
</feature>